<evidence type="ECO:0000313" key="1">
    <source>
        <dbReference type="EMBL" id="VAW27329.1"/>
    </source>
</evidence>
<reference evidence="1" key="1">
    <citation type="submission" date="2018-06" db="EMBL/GenBank/DDBJ databases">
        <authorList>
            <person name="Zhirakovskaya E."/>
        </authorList>
    </citation>
    <scope>NUCLEOTIDE SEQUENCE</scope>
</reference>
<gene>
    <name evidence="1" type="ORF">MNBD_BACTEROID07-1700</name>
</gene>
<evidence type="ECO:0008006" key="2">
    <source>
        <dbReference type="Google" id="ProtNLM"/>
    </source>
</evidence>
<name>A0A3B0URS4_9ZZZZ</name>
<dbReference type="EMBL" id="UOET01000095">
    <property type="protein sequence ID" value="VAW27329.1"/>
    <property type="molecule type" value="Genomic_DNA"/>
</dbReference>
<feature type="non-terminal residue" evidence="1">
    <location>
        <position position="1"/>
    </location>
</feature>
<sequence>PFFLGIHLGYYYKLGDRFRIGILLYRDVNWFSKRIFQNSDGTTEPAMTRNRYFHTVQLTLSYRLFGDGDAVKGNN</sequence>
<organism evidence="1">
    <name type="scientific">hydrothermal vent metagenome</name>
    <dbReference type="NCBI Taxonomy" id="652676"/>
    <lineage>
        <taxon>unclassified sequences</taxon>
        <taxon>metagenomes</taxon>
        <taxon>ecological metagenomes</taxon>
    </lineage>
</organism>
<accession>A0A3B0URS4</accession>
<protein>
    <recommendedName>
        <fullName evidence="2">Outer membrane protein beta-barrel domain-containing protein</fullName>
    </recommendedName>
</protein>
<dbReference type="AlphaFoldDB" id="A0A3B0URS4"/>
<proteinExistence type="predicted"/>